<evidence type="ECO:0000256" key="6">
    <source>
        <dbReference type="SAM" id="MobiDB-lite"/>
    </source>
</evidence>
<feature type="domain" description="U3 small nucleolar RNA-associated protein 13 C-terminal" evidence="7">
    <location>
        <begin position="916"/>
        <end position="1058"/>
    </location>
</feature>
<feature type="repeat" description="WD" evidence="5">
    <location>
        <begin position="323"/>
        <end position="343"/>
    </location>
</feature>
<dbReference type="Pfam" id="PF08625">
    <property type="entry name" value="Utp13"/>
    <property type="match status" value="2"/>
</dbReference>
<dbReference type="SUPFAM" id="SSF50998">
    <property type="entry name" value="Quinoprotein alcohol dehydrogenase-like"/>
    <property type="match status" value="1"/>
</dbReference>
<feature type="region of interest" description="Disordered" evidence="6">
    <location>
        <begin position="1063"/>
        <end position="1109"/>
    </location>
</feature>
<evidence type="ECO:0000256" key="2">
    <source>
        <dbReference type="ARBA" id="ARBA00022574"/>
    </source>
</evidence>
<keyword evidence="4" id="KW-0539">Nucleus</keyword>
<dbReference type="CDD" id="cd00200">
    <property type="entry name" value="WD40"/>
    <property type="match status" value="1"/>
</dbReference>
<dbReference type="PANTHER" id="PTHR19854">
    <property type="entry name" value="TRANSDUCIN BETA-LIKE 3"/>
    <property type="match status" value="1"/>
</dbReference>
<feature type="repeat" description="WD" evidence="5">
    <location>
        <begin position="677"/>
        <end position="718"/>
    </location>
</feature>
<dbReference type="PANTHER" id="PTHR19854:SF15">
    <property type="entry name" value="TRANSDUCIN BETA-LIKE PROTEIN 3"/>
    <property type="match status" value="1"/>
</dbReference>
<evidence type="ECO:0000256" key="5">
    <source>
        <dbReference type="PROSITE-ProRule" id="PRU00221"/>
    </source>
</evidence>
<feature type="repeat" description="WD" evidence="5">
    <location>
        <begin position="127"/>
        <end position="168"/>
    </location>
</feature>
<dbReference type="Pfam" id="PF00400">
    <property type="entry name" value="WD40"/>
    <property type="match status" value="9"/>
</dbReference>
<dbReference type="Proteomes" id="UP000179920">
    <property type="component" value="Chromosome V"/>
</dbReference>
<feature type="repeat" description="WD" evidence="5">
    <location>
        <begin position="719"/>
        <end position="760"/>
    </location>
</feature>
<dbReference type="InterPro" id="IPR011047">
    <property type="entry name" value="Quinoprotein_ADH-like_sf"/>
</dbReference>
<evidence type="ECO:0000259" key="7">
    <source>
        <dbReference type="Pfam" id="PF08625"/>
    </source>
</evidence>
<dbReference type="PROSITE" id="PS50082">
    <property type="entry name" value="WD_REPEATS_2"/>
    <property type="match status" value="10"/>
</dbReference>
<dbReference type="InterPro" id="IPR036322">
    <property type="entry name" value="WD40_repeat_dom_sf"/>
</dbReference>
<dbReference type="InterPro" id="IPR013934">
    <property type="entry name" value="Utp13_C"/>
</dbReference>
<keyword evidence="2 5" id="KW-0853">WD repeat</keyword>
<feature type="compositionally biased region" description="Low complexity" evidence="6">
    <location>
        <begin position="17"/>
        <end position="31"/>
    </location>
</feature>
<dbReference type="SUPFAM" id="SSF50978">
    <property type="entry name" value="WD40 repeat-like"/>
    <property type="match status" value="1"/>
</dbReference>
<reference evidence="9" key="1">
    <citation type="submission" date="2016-04" db="EMBL/GenBank/DDBJ databases">
        <authorList>
            <person name="Guldener U."/>
            <person name="Guldener U."/>
        </authorList>
    </citation>
    <scope>NUCLEOTIDE SEQUENCE [LARGE SCALE GENOMIC DNA]</scope>
    <source>
        <strain evidence="9">UB2112</strain>
    </source>
</reference>
<dbReference type="OrthoDB" id="5414888at2759"/>
<feature type="region of interest" description="Disordered" evidence="6">
    <location>
        <begin position="17"/>
        <end position="37"/>
    </location>
</feature>
<dbReference type="SMART" id="SM00320">
    <property type="entry name" value="WD40"/>
    <property type="match status" value="12"/>
</dbReference>
<dbReference type="PROSITE" id="PS50294">
    <property type="entry name" value="WD_REPEATS_REGION"/>
    <property type="match status" value="6"/>
</dbReference>
<organism evidence="8 9">
    <name type="scientific">Ustilago bromivora</name>
    <dbReference type="NCBI Taxonomy" id="307758"/>
    <lineage>
        <taxon>Eukaryota</taxon>
        <taxon>Fungi</taxon>
        <taxon>Dikarya</taxon>
        <taxon>Basidiomycota</taxon>
        <taxon>Ustilaginomycotina</taxon>
        <taxon>Ustilaginomycetes</taxon>
        <taxon>Ustilaginales</taxon>
        <taxon>Ustilaginaceae</taxon>
        <taxon>Ustilago</taxon>
    </lineage>
</organism>
<dbReference type="GO" id="GO:0034511">
    <property type="term" value="F:U3 snoRNA binding"/>
    <property type="evidence" value="ECO:0007669"/>
    <property type="project" value="TreeGrafter"/>
</dbReference>
<feature type="repeat" description="WD" evidence="5">
    <location>
        <begin position="581"/>
        <end position="604"/>
    </location>
</feature>
<dbReference type="GO" id="GO:0000480">
    <property type="term" value="P:endonucleolytic cleavage in 5'-ETS of tricistronic rRNA transcript (SSU-rRNA, 5.8S rRNA, LSU-rRNA)"/>
    <property type="evidence" value="ECO:0007669"/>
    <property type="project" value="TreeGrafter"/>
</dbReference>
<dbReference type="GO" id="GO:0030686">
    <property type="term" value="C:90S preribosome"/>
    <property type="evidence" value="ECO:0007669"/>
    <property type="project" value="TreeGrafter"/>
</dbReference>
<feature type="region of interest" description="Disordered" evidence="6">
    <location>
        <begin position="195"/>
        <end position="217"/>
    </location>
</feature>
<dbReference type="Gene3D" id="2.130.10.10">
    <property type="entry name" value="YVTN repeat-like/Quinoprotein amine dehydrogenase"/>
    <property type="match status" value="4"/>
</dbReference>
<dbReference type="AlphaFoldDB" id="A0A1K0G319"/>
<feature type="repeat" description="WD" evidence="5">
    <location>
        <begin position="475"/>
        <end position="506"/>
    </location>
</feature>
<gene>
    <name evidence="8" type="ORF">UBRO_03041</name>
</gene>
<feature type="compositionally biased region" description="Acidic residues" evidence="6">
    <location>
        <begin position="1091"/>
        <end position="1102"/>
    </location>
</feature>
<evidence type="ECO:0000313" key="8">
    <source>
        <dbReference type="EMBL" id="SAM81807.1"/>
    </source>
</evidence>
<keyword evidence="3" id="KW-0677">Repeat</keyword>
<evidence type="ECO:0000256" key="1">
    <source>
        <dbReference type="ARBA" id="ARBA00004604"/>
    </source>
</evidence>
<dbReference type="InterPro" id="IPR020472">
    <property type="entry name" value="WD40_PAC1"/>
</dbReference>
<feature type="repeat" description="WD" evidence="5">
    <location>
        <begin position="621"/>
        <end position="652"/>
    </location>
</feature>
<dbReference type="GO" id="GO:0000472">
    <property type="term" value="P:endonucleolytic cleavage to generate mature 5'-end of SSU-rRNA from (SSU-rRNA, 5.8S rRNA, LSU-rRNA)"/>
    <property type="evidence" value="ECO:0007669"/>
    <property type="project" value="TreeGrafter"/>
</dbReference>
<dbReference type="InterPro" id="IPR019775">
    <property type="entry name" value="WD40_repeat_CS"/>
</dbReference>
<evidence type="ECO:0000313" key="9">
    <source>
        <dbReference type="Proteomes" id="UP000179920"/>
    </source>
</evidence>
<dbReference type="PRINTS" id="PR00320">
    <property type="entry name" value="GPROTEINBRPT"/>
</dbReference>
<feature type="repeat" description="WD" evidence="5">
    <location>
        <begin position="248"/>
        <end position="282"/>
    </location>
</feature>
<dbReference type="GO" id="GO:0032040">
    <property type="term" value="C:small-subunit processome"/>
    <property type="evidence" value="ECO:0007669"/>
    <property type="project" value="InterPro"/>
</dbReference>
<feature type="domain" description="U3 small nucleolar RNA-associated protein 13 C-terminal" evidence="7">
    <location>
        <begin position="814"/>
        <end position="866"/>
    </location>
</feature>
<dbReference type="PROSITE" id="PS00678">
    <property type="entry name" value="WD_REPEATS_1"/>
    <property type="match status" value="4"/>
</dbReference>
<proteinExistence type="predicted"/>
<feature type="repeat" description="WD" evidence="5">
    <location>
        <begin position="761"/>
        <end position="802"/>
    </location>
</feature>
<dbReference type="EMBL" id="LT558121">
    <property type="protein sequence ID" value="SAM81807.1"/>
    <property type="molecule type" value="Genomic_DNA"/>
</dbReference>
<dbReference type="InterPro" id="IPR001680">
    <property type="entry name" value="WD40_rpt"/>
</dbReference>
<evidence type="ECO:0000256" key="3">
    <source>
        <dbReference type="ARBA" id="ARBA00022737"/>
    </source>
</evidence>
<comment type="subcellular location">
    <subcellularLocation>
        <location evidence="1">Nucleus</location>
        <location evidence="1">Nucleolus</location>
    </subcellularLocation>
</comment>
<feature type="region of interest" description="Disordered" evidence="6">
    <location>
        <begin position="357"/>
        <end position="376"/>
    </location>
</feature>
<feature type="compositionally biased region" description="Acidic residues" evidence="6">
    <location>
        <begin position="1066"/>
        <end position="1081"/>
    </location>
</feature>
<dbReference type="InterPro" id="IPR015943">
    <property type="entry name" value="WD40/YVTN_repeat-like_dom_sf"/>
</dbReference>
<sequence length="1109" mass="120543">MADAQVLTPDQIAQLLSAQQQSSSSSSSTQQHRLKTSFKKRRSFEPFYTGGATAITPDGSLLFSTLNEDVAVVEVSSGNLVQRIEGDTEEVTALTVTPSGSHLVIASRSLALRVFALPECRLVRSIPKSHLSQVNLMAVDPTGTLLATGGSDGVAKVWDIERGYCTHAFKGHAGVVSALAWNLAPASICSITTGAGVGEKGKKTKPKNKSNGTNPERKMELLTGSVDGKVRIWDLNNPAELDKPIATLARHDSVVRGISLSTDGMTLVSGSRDRTVVVWRLDPGKQGGGTGWKQVETLSADEGIESVGFLPPTSNSSQSVFWTGGSDGQIRLWDVTSSSIIAREPQSFNDRLAQQARIARQPPSGRSESDADEEETRAITTVHYINGEGEDEGRLVSIHADQNIVVCSLAKGELLRKERQLIGFNDEIVDLSLLSSAGVEEVVGKETHLAVATNSRALRIYTLNESKDETTAELLAGHTDIVLCLDTSPDMRLLASGAKDRSVRIWAFVPACRLSKLSCFDHASADEVGSKVSRKSTIDVEDGEQGGEWVCVAICLGHAESVGALSFARRPTSPGAAYAPFIATASQDRTVKLWDLSPLNTLLSSDSIISTPLQLKSLLTQRVHEKDINCLDISPNNSLLATGSQDRTAKIFALSFTPAKPKSRRPASARLSNLATLKGHKRGIWALRFSPVDLALATASGDKSVRLWSLKTFTCVKLFEGHTNSVLKLSFLSHGMQLLSCAGDGLVKLWNIKQEECESTIDAHDDKVWSIAVGKGEGWFISAAGDGSMKLWQDTTQEEKEDERKGREQEVRLEQEFGNMLQKRDWRNAIEVALRIGQPRRLLRLFSYVSANRPEAVRSSRNAVLASALEGESDDEDLVGLEEDGFEAAGIKSRRGGKKGVAKVNGVNANGENTADASSITGLASVDAIIATLPAPHLIQLVTYIRDWNTSTRTWPIAQSLLHCILSYHSAASLVSIFTRSLKTHRAAIAQRFEDQELGILAAKSDKERARERRLEKERNVDLGTLVEGLLGYTERHYSRVDRLAVEASMLEYSLQAMDTLLGLGEDGEAEEEEEEEEEVTFGEQLKMDTDSEEEEEEDQEMSDASVPS</sequence>
<accession>A0A1K0G319</accession>
<feature type="repeat" description="WD" evidence="5">
    <location>
        <begin position="221"/>
        <end position="243"/>
    </location>
</feature>
<protein>
    <submittedName>
        <fullName evidence="8">Related to UTP13-U3 snoRNP protein</fullName>
    </submittedName>
</protein>
<name>A0A1K0G319_9BASI</name>
<evidence type="ECO:0000256" key="4">
    <source>
        <dbReference type="ARBA" id="ARBA00023242"/>
    </source>
</evidence>